<feature type="non-terminal residue" evidence="2">
    <location>
        <position position="1"/>
    </location>
</feature>
<dbReference type="InterPro" id="IPR014752">
    <property type="entry name" value="Arrestin-like_C"/>
</dbReference>
<reference evidence="2 3" key="1">
    <citation type="journal article" date="2018" name="Mol. Biol. Evol.">
        <title>Broad Genomic Sampling Reveals a Smut Pathogenic Ancestry of the Fungal Clade Ustilaginomycotina.</title>
        <authorList>
            <person name="Kijpornyongpan T."/>
            <person name="Mondo S.J."/>
            <person name="Barry K."/>
            <person name="Sandor L."/>
            <person name="Lee J."/>
            <person name="Lipzen A."/>
            <person name="Pangilinan J."/>
            <person name="LaButti K."/>
            <person name="Hainaut M."/>
            <person name="Henrissat B."/>
            <person name="Grigoriev I.V."/>
            <person name="Spatafora J.W."/>
            <person name="Aime M.C."/>
        </authorList>
    </citation>
    <scope>NUCLEOTIDE SEQUENCE [LARGE SCALE GENOMIC DNA]</scope>
    <source>
        <strain evidence="2 3">MCA 4186</strain>
    </source>
</reference>
<feature type="compositionally biased region" description="Basic residues" evidence="1">
    <location>
        <begin position="299"/>
        <end position="319"/>
    </location>
</feature>
<dbReference type="EMBL" id="KZ819297">
    <property type="protein sequence ID" value="PWN96797.1"/>
    <property type="molecule type" value="Genomic_DNA"/>
</dbReference>
<evidence type="ECO:0008006" key="4">
    <source>
        <dbReference type="Google" id="ProtNLM"/>
    </source>
</evidence>
<dbReference type="GeneID" id="37271786"/>
<dbReference type="Proteomes" id="UP000245946">
    <property type="component" value="Unassembled WGS sequence"/>
</dbReference>
<feature type="region of interest" description="Disordered" evidence="1">
    <location>
        <begin position="274"/>
        <end position="324"/>
    </location>
</feature>
<dbReference type="AlphaFoldDB" id="A0A316Z4U9"/>
<feature type="compositionally biased region" description="Basic and acidic residues" evidence="1">
    <location>
        <begin position="860"/>
        <end position="869"/>
    </location>
</feature>
<feature type="compositionally biased region" description="Low complexity" evidence="1">
    <location>
        <begin position="673"/>
        <end position="682"/>
    </location>
</feature>
<sequence length="1236" mass="128548">LSSREHSATQAFLYSRVLFQGAHLPPSNAVLPAAPIAGGYWTARKGRTSFPFSFRLPASAPSSATFAGNAALRYSVKASVQTWWNDAKHIVCARTDADVVERWEDEHDEAYRQPIEAVADTRLFMGGTGAVWLEAGITEQLFVAGSNILLRCGVKNNTKRHLSGLKVYIARRLIVSGPPGAPARMDAPAPHITEILHEQSFNGAGYQFGPGEELVTNVLVDLPRELRSVRKTRLFEVQPIAIVEAQLGSFAKPLQVEIPFFVAHAASLRRAPEPTLDALHPHPHGHAPPPRSHSSAGHHGAHHGAHAALPHRARPHHQHAAAPPSPSLAALEAYGAERGWSPAPWGGAPPSRPASAGGFVQLPASPLPFAVDPSAHQLQWDPQAHGWGASAFVVPQMPRSASAAPNLAQQQQFFAVPPTAAFAPPQRSVSAAPTLAPQHLRTGTAGSTHLMQQQVQSRNVSAPGNLGSHGASEPAQLLLHTPQAAKPSPLVPSSPLAPEAPVEELAGLATIEEDSESAAGTVRSLRALGAAGSVSRRDVAKFEEMADEHEAREEMRSMGMVPEEEPCSPRPAQVASISHEAIVAKTLPGPPVPSSKESRSTARPRASDLFAKPAPAASAPQPGPDLPTTLRNAAPPSESKAATSAASPARAGLAALETRLRSPAPDAPQMPVSPRLAPSPRAASERRSSGALRAAAATAAAAERERTAREAEDAKRREAEAAKSQREAAARKAQEEQARKSKAEAARLSRHLQEQEEKAAATEKQREEQRSALETAAKQQAPEDSAKALPAARSGSNVSLERSASNAKEANGERKAINPGEVRSLHRQAVSRVDGWLSGTPTASTRSGDDAAAKPAPSELLHHTLEKPKTPPQSYLFDSTPSAMPASRDAAREGLPATSKVAAGGMSSALSADLRALVDGAEVRAAPKPGTAILAHAASRRFSSGPPKCDETPAPTATSPASRRVSMPVPPPAAAPASESASVVQISVPLSVRKELLAADAAHAAGEGAVEKREAPPVRGGRVSSVASMWASIAEGSDGALLPMPPTLSAKPKARTPRAGAPALDFSSKTAAASAKGSAPAAAAQPPTAIAAPKALRPTPALKATSAPHFLNTTMPRPVFASSAAGAAASPTSPLSPVPAAANAALASPAAAARRIASAPAVHPQSAAALRPSRREISDRVAREAKVVQAQSEVQAAVQQLPLGLPTAEGNAMDARGTTRAIGKTKMNSLRSLWEQ</sequence>
<dbReference type="Gene3D" id="2.60.40.640">
    <property type="match status" value="1"/>
</dbReference>
<evidence type="ECO:0000313" key="2">
    <source>
        <dbReference type="EMBL" id="PWN96797.1"/>
    </source>
</evidence>
<feature type="compositionally biased region" description="Polar residues" evidence="1">
    <location>
        <begin position="794"/>
        <end position="808"/>
    </location>
</feature>
<proteinExistence type="predicted"/>
<dbReference type="RefSeq" id="XP_025597076.1">
    <property type="nucleotide sequence ID" value="XM_025744242.1"/>
</dbReference>
<protein>
    <recommendedName>
        <fullName evidence="4">Arrestin C-terminal-like domain-containing protein</fullName>
    </recommendedName>
</protein>
<feature type="compositionally biased region" description="Basic and acidic residues" evidence="1">
    <location>
        <begin position="702"/>
        <end position="771"/>
    </location>
</feature>
<feature type="compositionally biased region" description="Low complexity" evidence="1">
    <location>
        <begin position="689"/>
        <end position="701"/>
    </location>
</feature>
<evidence type="ECO:0000256" key="1">
    <source>
        <dbReference type="SAM" id="MobiDB-lite"/>
    </source>
</evidence>
<dbReference type="CDD" id="cd22249">
    <property type="entry name" value="UDM1_RNF168_RNF169-like"/>
    <property type="match status" value="1"/>
</dbReference>
<dbReference type="SUPFAM" id="SSF81296">
    <property type="entry name" value="E set domains"/>
    <property type="match status" value="1"/>
</dbReference>
<dbReference type="OrthoDB" id="298939at2759"/>
<dbReference type="STRING" id="58919.A0A316Z4U9"/>
<feature type="compositionally biased region" description="Polar residues" evidence="1">
    <location>
        <begin position="872"/>
        <end position="882"/>
    </location>
</feature>
<organism evidence="2 3">
    <name type="scientific">Tilletiopsis washingtonensis</name>
    <dbReference type="NCBI Taxonomy" id="58919"/>
    <lineage>
        <taxon>Eukaryota</taxon>
        <taxon>Fungi</taxon>
        <taxon>Dikarya</taxon>
        <taxon>Basidiomycota</taxon>
        <taxon>Ustilaginomycotina</taxon>
        <taxon>Exobasidiomycetes</taxon>
        <taxon>Entylomatales</taxon>
        <taxon>Entylomatales incertae sedis</taxon>
        <taxon>Tilletiopsis</taxon>
    </lineage>
</organism>
<feature type="region of interest" description="Disordered" evidence="1">
    <location>
        <begin position="941"/>
        <end position="981"/>
    </location>
</feature>
<feature type="compositionally biased region" description="Low complexity" evidence="1">
    <location>
        <begin position="611"/>
        <end position="620"/>
    </location>
</feature>
<accession>A0A316Z4U9</accession>
<name>A0A316Z4U9_9BASI</name>
<gene>
    <name evidence="2" type="ORF">FA09DRAFT_339734</name>
</gene>
<feature type="compositionally biased region" description="Low complexity" evidence="1">
    <location>
        <begin position="633"/>
        <end position="655"/>
    </location>
</feature>
<dbReference type="InterPro" id="IPR014756">
    <property type="entry name" value="Ig_E-set"/>
</dbReference>
<keyword evidence="3" id="KW-1185">Reference proteome</keyword>
<evidence type="ECO:0000313" key="3">
    <source>
        <dbReference type="Proteomes" id="UP000245946"/>
    </source>
</evidence>
<feature type="region of interest" description="Disordered" evidence="1">
    <location>
        <begin position="583"/>
        <end position="892"/>
    </location>
</feature>